<name>A0ABW7ESS9_9BURK</name>
<dbReference type="EMBL" id="JBIGHY010000010">
    <property type="protein sequence ID" value="MFG6416565.1"/>
    <property type="molecule type" value="Genomic_DNA"/>
</dbReference>
<organism evidence="2 3">
    <name type="scientific">Pelomonas dachongensis</name>
    <dbReference type="NCBI Taxonomy" id="3299029"/>
    <lineage>
        <taxon>Bacteria</taxon>
        <taxon>Pseudomonadati</taxon>
        <taxon>Pseudomonadota</taxon>
        <taxon>Betaproteobacteria</taxon>
        <taxon>Burkholderiales</taxon>
        <taxon>Sphaerotilaceae</taxon>
        <taxon>Roseateles</taxon>
    </lineage>
</organism>
<comment type="caution">
    <text evidence="2">The sequence shown here is derived from an EMBL/GenBank/DDBJ whole genome shotgun (WGS) entry which is preliminary data.</text>
</comment>
<dbReference type="PROSITE" id="PS51318">
    <property type="entry name" value="TAT"/>
    <property type="match status" value="1"/>
</dbReference>
<feature type="compositionally biased region" description="Pro residues" evidence="1">
    <location>
        <begin position="736"/>
        <end position="768"/>
    </location>
</feature>
<reference evidence="2 3" key="1">
    <citation type="submission" date="2024-09" db="EMBL/GenBank/DDBJ databases">
        <title>Novel species of the genus Pelomonas and Roseateles isolated from streams.</title>
        <authorList>
            <person name="Lu H."/>
        </authorList>
    </citation>
    <scope>NUCLEOTIDE SEQUENCE [LARGE SCALE GENOMIC DNA]</scope>
    <source>
        <strain evidence="2 3">DC23W</strain>
    </source>
</reference>
<feature type="compositionally biased region" description="Low complexity" evidence="1">
    <location>
        <begin position="32"/>
        <end position="59"/>
    </location>
</feature>
<gene>
    <name evidence="2" type="ORF">ACG02S_21955</name>
</gene>
<dbReference type="RefSeq" id="WP_394472631.1">
    <property type="nucleotide sequence ID" value="NZ_JBIGHY010000010.1"/>
</dbReference>
<evidence type="ECO:0000313" key="2">
    <source>
        <dbReference type="EMBL" id="MFG6416565.1"/>
    </source>
</evidence>
<accession>A0ABW7ESS9</accession>
<sequence>MNEHDRREFLRRWMATVGVAALPACGGGNAENAGAGASAGAAAVSPPASGNSSGASDAATSPNVSPAPAIPAAPSPSSTSTASHFTVSAGAGVTQAPFTLGYAFRNGEIPAGQSAIASIAGVQVQVKNRWPDGSLKFALLSGVATLTSGQAITVQMSAGKAATSTTAVTLAQLKSAGMTAEVGAGAFGKATWSDSDWESPQSTWVNGPQMSSWIYRKPVGADKHLVAWLEVRCYVNGAVEILPWIENGFIQVASPRNCNSTYTFLLNGVQRFARTIDLPHHSRTPLLEGTMLSHWLGSDPGTVARQSRHALQASELVPSYHGELKPGAPAVARLPSTFVPLQQGSYSPGMGNTGYQAAIGLLPEWDVSFLASDELDVTYRAVQRNAYSAGRYPLHYRDEATQRPLRFSDHPNLSTNSSTKLIFPARESGTAAQHWDIPHHPSVGYVAYLATGRFYFLEQLQFAATRNFLGQVDNQRQYSRGIFLSASGAATTRGAAWAIRTLAQAAVATPDDDSLSVEFLASLTANVEFNYATYVAQPNNPFGIVAPYGDAYGNSTDGKVTEAPWQQDFYTAAFGYALAMQPRLSAEASKQLEAFFAWKARSVIGRLGGTGSTEWLYRDAASYTMVVATVDQPDWMGGTGPWPANWGVLYQSTLGVANPGTAGDLRGAYFPESTSYWGNLLPAISYAVRHRVPGAAEAYARMTGASNWPAFIANMSVSPVWGVHAIPGGAAGPIAPPVPPAPAPRPPVPPPPASSPPPAPTPPAPAPAPGGSSPAEARPPQVATPAWAKGLAPWQWKAIPGTALSNIEPAVRPLGSTGPSSKISAWCGATLKRKGSIYMLGAAGGHADYAGNEVNALDLLADSPRWVELCRPSARTDVLNNAQFYLDNRPAAVHTYYATQYIERLDRMVVVASKGLLGPFAEPPAGYPLVGMSRSFSFDRSKGDWDGPDYISQFPGSGDPTACLCVGHPLTGDIYYSRNSGDGWYRWTSITNRWDRLSSVSRAPWYSGAAIDTLRNRMLVVGSYTPTAPMVLNLDGSRQPVSFNGLGAEALTLGGYNGVVYDEVNDLFIVVFNDNSKIRVLTVRAADLHVADPSPGGVVPKARQNGIHNSVQYVPQLQGIVIANDYYGDVLFMRTS</sequence>
<proteinExistence type="predicted"/>
<keyword evidence="3" id="KW-1185">Reference proteome</keyword>
<evidence type="ECO:0000256" key="1">
    <source>
        <dbReference type="SAM" id="MobiDB-lite"/>
    </source>
</evidence>
<dbReference type="InterPro" id="IPR051425">
    <property type="entry name" value="Formin_Homology"/>
</dbReference>
<dbReference type="Proteomes" id="UP001606300">
    <property type="component" value="Unassembled WGS sequence"/>
</dbReference>
<dbReference type="PANTHER" id="PTHR45725">
    <property type="entry name" value="FORMIN HOMOLOGY 2 FAMILY MEMBER"/>
    <property type="match status" value="1"/>
</dbReference>
<dbReference type="InterPro" id="IPR006311">
    <property type="entry name" value="TAT_signal"/>
</dbReference>
<feature type="region of interest" description="Disordered" evidence="1">
    <location>
        <begin position="32"/>
        <end position="83"/>
    </location>
</feature>
<protein>
    <submittedName>
        <fullName evidence="2">Uncharacterized protein</fullName>
    </submittedName>
</protein>
<feature type="compositionally biased region" description="Low complexity" evidence="1">
    <location>
        <begin position="769"/>
        <end position="780"/>
    </location>
</feature>
<feature type="region of interest" description="Disordered" evidence="1">
    <location>
        <begin position="736"/>
        <end position="783"/>
    </location>
</feature>
<evidence type="ECO:0000313" key="3">
    <source>
        <dbReference type="Proteomes" id="UP001606300"/>
    </source>
</evidence>
<dbReference type="PANTHER" id="PTHR45725:SF1">
    <property type="entry name" value="DISHEVELLED ASSOCIATED ACTIVATOR OF MORPHOGENESIS, ISOFORM D"/>
    <property type="match status" value="1"/>
</dbReference>